<evidence type="ECO:0000313" key="2">
    <source>
        <dbReference type="EMBL" id="KAK5785488.1"/>
    </source>
</evidence>
<name>A0ABR0N594_GOSAR</name>
<gene>
    <name evidence="2" type="ORF">PVK06_040079</name>
</gene>
<evidence type="ECO:0000313" key="3">
    <source>
        <dbReference type="Proteomes" id="UP001358586"/>
    </source>
</evidence>
<evidence type="ECO:0000256" key="1">
    <source>
        <dbReference type="SAM" id="MobiDB-lite"/>
    </source>
</evidence>
<dbReference type="Proteomes" id="UP001358586">
    <property type="component" value="Chromosome 11"/>
</dbReference>
<accession>A0ABR0N594</accession>
<organism evidence="2 3">
    <name type="scientific">Gossypium arboreum</name>
    <name type="common">Tree cotton</name>
    <name type="synonym">Gossypium nanking</name>
    <dbReference type="NCBI Taxonomy" id="29729"/>
    <lineage>
        <taxon>Eukaryota</taxon>
        <taxon>Viridiplantae</taxon>
        <taxon>Streptophyta</taxon>
        <taxon>Embryophyta</taxon>
        <taxon>Tracheophyta</taxon>
        <taxon>Spermatophyta</taxon>
        <taxon>Magnoliopsida</taxon>
        <taxon>eudicotyledons</taxon>
        <taxon>Gunneridae</taxon>
        <taxon>Pentapetalae</taxon>
        <taxon>rosids</taxon>
        <taxon>malvids</taxon>
        <taxon>Malvales</taxon>
        <taxon>Malvaceae</taxon>
        <taxon>Malvoideae</taxon>
        <taxon>Gossypium</taxon>
    </lineage>
</organism>
<sequence length="172" mass="20257">MPEEELVLEFYANLTILDANEVLVRKKKCCITRHGLERLVKNVELLNQIEPNDPEYDESSTKFEPKANSVNEMEESEVEEKSNNPEIKVEPNVVELMEPSVNLVLTIPVPTSSNTMKKWEFSTMIDMWTFIHNQQQAYWRYAKIKDDSIENTFKNISNRFVPEFPDHIFETW</sequence>
<comment type="caution">
    <text evidence="2">The sequence shown here is derived from an EMBL/GenBank/DDBJ whole genome shotgun (WGS) entry which is preliminary data.</text>
</comment>
<protein>
    <submittedName>
        <fullName evidence="2">Uncharacterized protein</fullName>
    </submittedName>
</protein>
<keyword evidence="3" id="KW-1185">Reference proteome</keyword>
<proteinExistence type="predicted"/>
<reference evidence="2 3" key="1">
    <citation type="submission" date="2023-03" db="EMBL/GenBank/DDBJ databases">
        <title>WGS of Gossypium arboreum.</title>
        <authorList>
            <person name="Yu D."/>
        </authorList>
    </citation>
    <scope>NUCLEOTIDE SEQUENCE [LARGE SCALE GENOMIC DNA]</scope>
    <source>
        <tissue evidence="2">Leaf</tissue>
    </source>
</reference>
<dbReference type="EMBL" id="JARKNE010000011">
    <property type="protein sequence ID" value="KAK5785488.1"/>
    <property type="molecule type" value="Genomic_DNA"/>
</dbReference>
<feature type="region of interest" description="Disordered" evidence="1">
    <location>
        <begin position="51"/>
        <end position="84"/>
    </location>
</feature>